<dbReference type="GeneID" id="8680416"/>
<dbReference type="AlphaFoldDB" id="D1YV86"/>
<dbReference type="InterPro" id="IPR008928">
    <property type="entry name" value="6-hairpin_glycosidase_sf"/>
</dbReference>
<dbReference type="eggNOG" id="arCOG03287">
    <property type="taxonomic scope" value="Archaea"/>
</dbReference>
<keyword evidence="4" id="KW-1185">Reference proteome</keyword>
<feature type="domain" description="Mannosylglycerate hydrolase MGH1-like glycoside hydrolase" evidence="2">
    <location>
        <begin position="306"/>
        <end position="600"/>
    </location>
</feature>
<sequence length="724" mass="81812">MAYEQEFASQAKIHEAHTVIKDILGALVIRDGPLTLVTAQNGDIPVRENHGFGLYYRDCRFLSGYVLTCNGRQPISILSSDDKSYAGITVLTNQRYVDRGGRTVEKETLGIRRDRIIPGMLDEKITVTNYNEFEADVELALEFVSDFDDIFTVRGITQPTKGRVLAPAYEPGQLTLQYIGEDGHRRNTRITFDPAPSDVKGGIALFRLRVGPRKRDTIGVRIYVEDMPPDVPSVLDDQHIQRRIRGIKASYADTMECCSNIQTDNGIFNKIFLRSLSDLRMLYMGQPVNIFYSAGVPWYDALFGRDSIISAMQVIPYNPEVARSTLKVLAGLQGGKTDDWRDEQPGKILHELRVGEQANLNNIPDTPYYGSVDSTPLFLILLADYIDWTGDMGLFNELQGNVDAALRWIDAYGDLDGSGLISYTRKSTKGLYNQCWKDSFDSISHADGSLAVHPIAAAEVQGYVYMAKRRMANLFERVGRHGDASRLRRDAVNLRWKFNNDFWMKGEKYFAEAIDKNGQCDVVTSNPAQGLWSEIIEPQKARMVVDRIFREDMFSGWGIRTLSYKEKRYNPLGYHNGTIWPHDNSIIAMGLNKYGFKEELAVLFTCMYEAAGFYPIYRLPELFGGFQRGEYDVPIKYPVACSPQAWSAGTIPYMLSASLGFIPDALNMRLTLYKPKLPPWLHTVKISKLIVGDAYTQLEFKREGESTLVNVVDKRGSLEVQVVY</sequence>
<dbReference type="Pfam" id="PF22422">
    <property type="entry name" value="MGH1-like_GH"/>
    <property type="match status" value="1"/>
</dbReference>
<dbReference type="InterPro" id="IPR032856">
    <property type="entry name" value="GDE_N_bis"/>
</dbReference>
<dbReference type="STRING" id="304371.MCP_0286"/>
<accession>D1YV86</accession>
<evidence type="ECO:0000313" key="3">
    <source>
        <dbReference type="EMBL" id="BAI60358.1"/>
    </source>
</evidence>
<dbReference type="Proteomes" id="UP000001882">
    <property type="component" value="Chromosome"/>
</dbReference>
<dbReference type="SUPFAM" id="SSF48208">
    <property type="entry name" value="Six-hairpin glycosidases"/>
    <property type="match status" value="1"/>
</dbReference>
<reference evidence="3 4" key="2">
    <citation type="journal article" date="2008" name="Int. J. Syst. Evol. Microbiol.">
        <title>Methanocella paludicola gen. nov., sp. nov., a methane-producing archaeon, the first isolate of the lineage 'Rice Cluster I', and proposal of the new archaeal order Methanocellales ord. nov.</title>
        <authorList>
            <person name="Sakai S."/>
            <person name="Imachi H."/>
            <person name="Hanada S."/>
            <person name="Ohashi A."/>
            <person name="Harada H."/>
            <person name="Kamagata Y."/>
        </authorList>
    </citation>
    <scope>NUCLEOTIDE SEQUENCE [LARGE SCALE GENOMIC DNA]</scope>
    <source>
        <strain evidence="4">DSM 17711 / JCM 13418 / NBRC 101707 / SANAE</strain>
    </source>
</reference>
<dbReference type="KEGG" id="mpd:MCP_0286"/>
<dbReference type="InterPro" id="IPR054491">
    <property type="entry name" value="MGH1-like_GH"/>
</dbReference>
<feature type="domain" description="Putative glycogen debranching enzyme N-terminal" evidence="1">
    <location>
        <begin position="29"/>
        <end position="220"/>
    </location>
</feature>
<protein>
    <recommendedName>
        <fullName evidence="5">Amylo-alpha-1,6-glucosidase</fullName>
    </recommendedName>
</protein>
<evidence type="ECO:0000313" key="4">
    <source>
        <dbReference type="Proteomes" id="UP000001882"/>
    </source>
</evidence>
<dbReference type="PATRIC" id="fig|304371.9.peg.290"/>
<dbReference type="Gene3D" id="1.50.10.10">
    <property type="match status" value="1"/>
</dbReference>
<dbReference type="Pfam" id="PF14742">
    <property type="entry name" value="GDE_N_bis"/>
    <property type="match status" value="1"/>
</dbReference>
<reference evidence="3 4" key="1">
    <citation type="journal article" date="2007" name="Appl. Environ. Microbiol.">
        <title>Isolation of key methanogens for global methane emission from rice paddy fields: a novel isolate affiliated with the clone cluster rice cluster I.</title>
        <authorList>
            <person name="Sakai S."/>
            <person name="Imachi H."/>
            <person name="Sekiguchi Y."/>
            <person name="Ohashi A."/>
            <person name="Harada H."/>
            <person name="Kamagata Y."/>
        </authorList>
    </citation>
    <scope>NUCLEOTIDE SEQUENCE [LARGE SCALE GENOMIC DNA]</scope>
    <source>
        <strain evidence="4">DSM 17711 / JCM 13418 / NBRC 101707 / SANAE</strain>
    </source>
</reference>
<organism evidence="3 4">
    <name type="scientific">Methanocella paludicola (strain DSM 17711 / JCM 13418 / NBRC 101707 / SANAE)</name>
    <dbReference type="NCBI Taxonomy" id="304371"/>
    <lineage>
        <taxon>Archaea</taxon>
        <taxon>Methanobacteriati</taxon>
        <taxon>Methanobacteriota</taxon>
        <taxon>Stenosarchaea group</taxon>
        <taxon>Methanomicrobia</taxon>
        <taxon>Methanocellales</taxon>
        <taxon>Methanocellaceae</taxon>
        <taxon>Methanocella</taxon>
    </lineage>
</organism>
<reference evidence="4" key="3">
    <citation type="journal article" date="2011" name="PLoS ONE">
        <title>Genome sequence of a mesophilic hydrogenotrophic methanogen Methanocella paludicola, the first cultivated representative of the order Methanocellales.</title>
        <authorList>
            <person name="Sakai S."/>
            <person name="Takaki Y."/>
            <person name="Shimamura S."/>
            <person name="Sekine M."/>
            <person name="Tajima T."/>
            <person name="Kosugi H."/>
            <person name="Ichikawa N."/>
            <person name="Tasumi E."/>
            <person name="Hiraki A.T."/>
            <person name="Shimizu A."/>
            <person name="Kato Y."/>
            <person name="Nishiko R."/>
            <person name="Mori K."/>
            <person name="Fujita N."/>
            <person name="Imachi H."/>
            <person name="Takai K."/>
        </authorList>
    </citation>
    <scope>NUCLEOTIDE SEQUENCE [LARGE SCALE GENOMIC DNA]</scope>
    <source>
        <strain evidence="4">DSM 17711 / JCM 13418 / NBRC 101707 / SANAE</strain>
    </source>
</reference>
<dbReference type="RefSeq" id="WP_012899038.1">
    <property type="nucleotide sequence ID" value="NC_013665.1"/>
</dbReference>
<name>D1YV86_METPS</name>
<dbReference type="EMBL" id="AP011532">
    <property type="protein sequence ID" value="BAI60358.1"/>
    <property type="molecule type" value="Genomic_DNA"/>
</dbReference>
<gene>
    <name evidence="3" type="ordered locus">MCP_0286</name>
</gene>
<dbReference type="OrthoDB" id="7795at2157"/>
<dbReference type="InParanoid" id="D1YV86"/>
<dbReference type="GO" id="GO:0005975">
    <property type="term" value="P:carbohydrate metabolic process"/>
    <property type="evidence" value="ECO:0007669"/>
    <property type="project" value="InterPro"/>
</dbReference>
<evidence type="ECO:0000259" key="2">
    <source>
        <dbReference type="Pfam" id="PF22422"/>
    </source>
</evidence>
<proteinExistence type="predicted"/>
<dbReference type="InterPro" id="IPR012341">
    <property type="entry name" value="6hp_glycosidase-like_sf"/>
</dbReference>
<evidence type="ECO:0008006" key="5">
    <source>
        <dbReference type="Google" id="ProtNLM"/>
    </source>
</evidence>
<evidence type="ECO:0000259" key="1">
    <source>
        <dbReference type="Pfam" id="PF14742"/>
    </source>
</evidence>